<dbReference type="Proteomes" id="UP000828390">
    <property type="component" value="Unassembled WGS sequence"/>
</dbReference>
<name>A0A9D4QU40_DREPO</name>
<reference evidence="2" key="1">
    <citation type="journal article" date="2019" name="bioRxiv">
        <title>The Genome of the Zebra Mussel, Dreissena polymorpha: A Resource for Invasive Species Research.</title>
        <authorList>
            <person name="McCartney M.A."/>
            <person name="Auch B."/>
            <person name="Kono T."/>
            <person name="Mallez S."/>
            <person name="Zhang Y."/>
            <person name="Obille A."/>
            <person name="Becker A."/>
            <person name="Abrahante J.E."/>
            <person name="Garbe J."/>
            <person name="Badalamenti J.P."/>
            <person name="Herman A."/>
            <person name="Mangelson H."/>
            <person name="Liachko I."/>
            <person name="Sullivan S."/>
            <person name="Sone E.D."/>
            <person name="Koren S."/>
            <person name="Silverstein K.A.T."/>
            <person name="Beckman K.B."/>
            <person name="Gohl D.M."/>
        </authorList>
    </citation>
    <scope>NUCLEOTIDE SEQUENCE</scope>
    <source>
        <strain evidence="2">Duluth1</strain>
        <tissue evidence="2">Whole animal</tissue>
    </source>
</reference>
<feature type="region of interest" description="Disordered" evidence="1">
    <location>
        <begin position="31"/>
        <end position="55"/>
    </location>
</feature>
<proteinExistence type="predicted"/>
<evidence type="ECO:0000313" key="4">
    <source>
        <dbReference type="Proteomes" id="UP000828390"/>
    </source>
</evidence>
<dbReference type="AlphaFoldDB" id="A0A9D4QU40"/>
<gene>
    <name evidence="2" type="ORF">DPMN_115807</name>
    <name evidence="3" type="ORF">DPMN_115929</name>
</gene>
<reference evidence="2" key="2">
    <citation type="submission" date="2020-11" db="EMBL/GenBank/DDBJ databases">
        <authorList>
            <person name="McCartney M.A."/>
            <person name="Auch B."/>
            <person name="Kono T."/>
            <person name="Mallez S."/>
            <person name="Becker A."/>
            <person name="Gohl D.M."/>
            <person name="Silverstein K.A.T."/>
            <person name="Koren S."/>
            <person name="Bechman K.B."/>
            <person name="Herman A."/>
            <person name="Abrahante J.E."/>
            <person name="Garbe J."/>
        </authorList>
    </citation>
    <scope>NUCLEOTIDE SEQUENCE</scope>
    <source>
        <strain evidence="2">Duluth1</strain>
        <tissue evidence="2">Whole animal</tissue>
    </source>
</reference>
<comment type="caution">
    <text evidence="2">The sequence shown here is derived from an EMBL/GenBank/DDBJ whole genome shotgun (WGS) entry which is preliminary data.</text>
</comment>
<dbReference type="EMBL" id="JAIWYP010000004">
    <property type="protein sequence ID" value="KAH3842310.1"/>
    <property type="molecule type" value="Genomic_DNA"/>
</dbReference>
<evidence type="ECO:0000313" key="3">
    <source>
        <dbReference type="EMBL" id="KAH3842433.1"/>
    </source>
</evidence>
<protein>
    <submittedName>
        <fullName evidence="2">Uncharacterized protein</fullName>
    </submittedName>
</protein>
<keyword evidence="4" id="KW-1185">Reference proteome</keyword>
<accession>A0A9D4QU40</accession>
<organism evidence="2 4">
    <name type="scientific">Dreissena polymorpha</name>
    <name type="common">Zebra mussel</name>
    <name type="synonym">Mytilus polymorpha</name>
    <dbReference type="NCBI Taxonomy" id="45954"/>
    <lineage>
        <taxon>Eukaryota</taxon>
        <taxon>Metazoa</taxon>
        <taxon>Spiralia</taxon>
        <taxon>Lophotrochozoa</taxon>
        <taxon>Mollusca</taxon>
        <taxon>Bivalvia</taxon>
        <taxon>Autobranchia</taxon>
        <taxon>Heteroconchia</taxon>
        <taxon>Euheterodonta</taxon>
        <taxon>Imparidentia</taxon>
        <taxon>Neoheterodontei</taxon>
        <taxon>Myida</taxon>
        <taxon>Dreissenoidea</taxon>
        <taxon>Dreissenidae</taxon>
        <taxon>Dreissena</taxon>
    </lineage>
</organism>
<dbReference type="EMBL" id="JAIWYP010000004">
    <property type="protein sequence ID" value="KAH3842433.1"/>
    <property type="molecule type" value="Genomic_DNA"/>
</dbReference>
<feature type="compositionally biased region" description="Polar residues" evidence="1">
    <location>
        <begin position="34"/>
        <end position="55"/>
    </location>
</feature>
<evidence type="ECO:0000313" key="2">
    <source>
        <dbReference type="EMBL" id="KAH3842310.1"/>
    </source>
</evidence>
<evidence type="ECO:0000256" key="1">
    <source>
        <dbReference type="SAM" id="MobiDB-lite"/>
    </source>
</evidence>
<sequence length="55" mass="6526">MKRSPRYDISNLNTEETRRSFMPTLRKFAEEARQSAQGNDMRTLYNSTKQQTGRK</sequence>